<protein>
    <recommendedName>
        <fullName evidence="6">SGNH hydrolase-type esterase domain-containing protein</fullName>
    </recommendedName>
</protein>
<gene>
    <name evidence="4" type="ORF">TanjilG_29082</name>
</gene>
<dbReference type="FunFam" id="3.40.50.1110:FF:000002">
    <property type="entry name" value="isoamyl acetate-hydrolyzing esterase 1 homolog"/>
    <property type="match status" value="1"/>
</dbReference>
<evidence type="ECO:0000256" key="3">
    <source>
        <dbReference type="ARBA" id="ARBA00022963"/>
    </source>
</evidence>
<proteinExistence type="inferred from homology"/>
<dbReference type="Proteomes" id="UP000188354">
    <property type="component" value="Chromosome LG01"/>
</dbReference>
<evidence type="ECO:0008006" key="6">
    <source>
        <dbReference type="Google" id="ProtNLM"/>
    </source>
</evidence>
<keyword evidence="2" id="KW-0378">Hydrolase</keyword>
<dbReference type="PANTHER" id="PTHR14209:SF36">
    <property type="entry name" value="GDSL-LIKE LIPASE_ACYLHYDROLASE FAMILY PROTEIN, EXPRESSED"/>
    <property type="match status" value="1"/>
</dbReference>
<dbReference type="InterPro" id="IPR036514">
    <property type="entry name" value="SGNH_hydro_sf"/>
</dbReference>
<name>A0A4P1RTZ8_LUPAN</name>
<keyword evidence="5" id="KW-1185">Reference proteome</keyword>
<evidence type="ECO:0000256" key="1">
    <source>
        <dbReference type="ARBA" id="ARBA00008668"/>
    </source>
</evidence>
<dbReference type="Pfam" id="PF00657">
    <property type="entry name" value="Lipase_GDSL"/>
    <property type="match status" value="1"/>
</dbReference>
<dbReference type="Gramene" id="OIW17732">
    <property type="protein sequence ID" value="OIW17732"/>
    <property type="gene ID" value="TanjilG_29082"/>
</dbReference>
<sequence>MGSHGIRPEIVLLGDSITEQSFKDGGWGASLANAYSRKADVLVRGYGGYNTKWALFLLNHIFPLGSPKPPIATTIFFGANDAALLGRTSERQHVPIEDYKQNLRKIVLHLKEYSPSMQIVLITPPPVSEEGRQRYAESLYGENAMKLPERTNEVAGQYAKACVEIAKEMSVWYVNLWPKMQETDGWQDKLLSDGLHLTPEGNTVVYEEVIKVFNEAGLSADKMPLDFPHHSQIDGKNPEIAFQQEVVTRAGACTIDKHVFV</sequence>
<dbReference type="InterPro" id="IPR001087">
    <property type="entry name" value="GDSL"/>
</dbReference>
<evidence type="ECO:0000256" key="2">
    <source>
        <dbReference type="ARBA" id="ARBA00022801"/>
    </source>
</evidence>
<organism evidence="4 5">
    <name type="scientific">Lupinus angustifolius</name>
    <name type="common">Narrow-leaved blue lupine</name>
    <dbReference type="NCBI Taxonomy" id="3871"/>
    <lineage>
        <taxon>Eukaryota</taxon>
        <taxon>Viridiplantae</taxon>
        <taxon>Streptophyta</taxon>
        <taxon>Embryophyta</taxon>
        <taxon>Tracheophyta</taxon>
        <taxon>Spermatophyta</taxon>
        <taxon>Magnoliopsida</taxon>
        <taxon>eudicotyledons</taxon>
        <taxon>Gunneridae</taxon>
        <taxon>Pentapetalae</taxon>
        <taxon>rosids</taxon>
        <taxon>fabids</taxon>
        <taxon>Fabales</taxon>
        <taxon>Fabaceae</taxon>
        <taxon>Papilionoideae</taxon>
        <taxon>50 kb inversion clade</taxon>
        <taxon>genistoids sensu lato</taxon>
        <taxon>core genistoids</taxon>
        <taxon>Genisteae</taxon>
        <taxon>Lupinus</taxon>
    </lineage>
</organism>
<dbReference type="EMBL" id="CM007361">
    <property type="protein sequence ID" value="OIW17732.1"/>
    <property type="molecule type" value="Genomic_DNA"/>
</dbReference>
<evidence type="ECO:0000313" key="5">
    <source>
        <dbReference type="Proteomes" id="UP000188354"/>
    </source>
</evidence>
<dbReference type="InterPro" id="IPR045136">
    <property type="entry name" value="Iah1-like"/>
</dbReference>
<reference evidence="4 5" key="1">
    <citation type="journal article" date="2017" name="Plant Biotechnol. J.">
        <title>A comprehensive draft genome sequence for lupin (Lupinus angustifolius), an emerging health food: insights into plant-microbe interactions and legume evolution.</title>
        <authorList>
            <person name="Hane J.K."/>
            <person name="Ming Y."/>
            <person name="Kamphuis L.G."/>
            <person name="Nelson M.N."/>
            <person name="Garg G."/>
            <person name="Atkins C.A."/>
            <person name="Bayer P.E."/>
            <person name="Bravo A."/>
            <person name="Bringans S."/>
            <person name="Cannon S."/>
            <person name="Edwards D."/>
            <person name="Foley R."/>
            <person name="Gao L.L."/>
            <person name="Harrison M.J."/>
            <person name="Huang W."/>
            <person name="Hurgobin B."/>
            <person name="Li S."/>
            <person name="Liu C.W."/>
            <person name="McGrath A."/>
            <person name="Morahan G."/>
            <person name="Murray J."/>
            <person name="Weller J."/>
            <person name="Jian J."/>
            <person name="Singh K.B."/>
        </authorList>
    </citation>
    <scope>NUCLEOTIDE SEQUENCE [LARGE SCALE GENOMIC DNA]</scope>
    <source>
        <strain evidence="5">cv. Tanjil</strain>
        <tissue evidence="4">Whole plant</tissue>
    </source>
</reference>
<keyword evidence="3" id="KW-0442">Lipid degradation</keyword>
<dbReference type="AlphaFoldDB" id="A0A4P1RTZ8"/>
<dbReference type="STRING" id="3871.A0A4P1RTZ8"/>
<comment type="similarity">
    <text evidence="1">Belongs to the 'GDSL' lipolytic enzyme family.</text>
</comment>
<dbReference type="GO" id="GO:0016042">
    <property type="term" value="P:lipid catabolic process"/>
    <property type="evidence" value="ECO:0007669"/>
    <property type="project" value="UniProtKB-KW"/>
</dbReference>
<dbReference type="SUPFAM" id="SSF52266">
    <property type="entry name" value="SGNH hydrolase"/>
    <property type="match status" value="1"/>
</dbReference>
<dbReference type="GO" id="GO:0016788">
    <property type="term" value="F:hydrolase activity, acting on ester bonds"/>
    <property type="evidence" value="ECO:0007669"/>
    <property type="project" value="InterPro"/>
</dbReference>
<dbReference type="PANTHER" id="PTHR14209">
    <property type="entry name" value="ISOAMYL ACETATE-HYDROLYZING ESTERASE 1"/>
    <property type="match status" value="1"/>
</dbReference>
<dbReference type="CDD" id="cd01838">
    <property type="entry name" value="Isoamyl_acetate_hydrolase_like"/>
    <property type="match status" value="1"/>
</dbReference>
<keyword evidence="3" id="KW-0443">Lipid metabolism</keyword>
<accession>A0A4P1RTZ8</accession>
<dbReference type="Gene3D" id="3.40.50.1110">
    <property type="entry name" value="SGNH hydrolase"/>
    <property type="match status" value="1"/>
</dbReference>
<evidence type="ECO:0000313" key="4">
    <source>
        <dbReference type="EMBL" id="OIW17732.1"/>
    </source>
</evidence>